<reference evidence="2" key="1">
    <citation type="submission" date="2018-04" db="EMBL/GenBank/DDBJ databases">
        <title>Whole genome sequencing of Hypsizygus marmoreus.</title>
        <authorList>
            <person name="Choi I.-G."/>
            <person name="Min B."/>
            <person name="Kim J.-G."/>
            <person name="Kim S."/>
            <person name="Oh Y.-L."/>
            <person name="Kong W.-S."/>
            <person name="Park H."/>
            <person name="Jeong J."/>
            <person name="Song E.-S."/>
        </authorList>
    </citation>
    <scope>NUCLEOTIDE SEQUENCE [LARGE SCALE GENOMIC DNA]</scope>
    <source>
        <strain evidence="2">51987-8</strain>
    </source>
</reference>
<name>A0A369JQ33_HYPMA</name>
<evidence type="ECO:0000313" key="3">
    <source>
        <dbReference type="Proteomes" id="UP000076154"/>
    </source>
</evidence>
<keyword evidence="3" id="KW-1185">Reference proteome</keyword>
<evidence type="ECO:0000256" key="1">
    <source>
        <dbReference type="SAM" id="MobiDB-lite"/>
    </source>
</evidence>
<dbReference type="Proteomes" id="UP000076154">
    <property type="component" value="Unassembled WGS sequence"/>
</dbReference>
<evidence type="ECO:0000313" key="2">
    <source>
        <dbReference type="EMBL" id="RDB22505.1"/>
    </source>
</evidence>
<comment type="caution">
    <text evidence="2">The sequence shown here is derived from an EMBL/GenBank/DDBJ whole genome shotgun (WGS) entry which is preliminary data.</text>
</comment>
<dbReference type="OrthoDB" id="2686745at2759"/>
<dbReference type="InParanoid" id="A0A369JQ33"/>
<accession>A0A369JQ33</accession>
<proteinExistence type="predicted"/>
<organism evidence="2 3">
    <name type="scientific">Hypsizygus marmoreus</name>
    <name type="common">White beech mushroom</name>
    <name type="synonym">Agaricus marmoreus</name>
    <dbReference type="NCBI Taxonomy" id="39966"/>
    <lineage>
        <taxon>Eukaryota</taxon>
        <taxon>Fungi</taxon>
        <taxon>Dikarya</taxon>
        <taxon>Basidiomycota</taxon>
        <taxon>Agaricomycotina</taxon>
        <taxon>Agaricomycetes</taxon>
        <taxon>Agaricomycetidae</taxon>
        <taxon>Agaricales</taxon>
        <taxon>Tricholomatineae</taxon>
        <taxon>Lyophyllaceae</taxon>
        <taxon>Hypsizygus</taxon>
    </lineage>
</organism>
<gene>
    <name evidence="2" type="ORF">Hypma_010159</name>
</gene>
<protein>
    <submittedName>
        <fullName evidence="2">Uncharacterized protein</fullName>
    </submittedName>
</protein>
<feature type="region of interest" description="Disordered" evidence="1">
    <location>
        <begin position="1"/>
        <end position="31"/>
    </location>
</feature>
<dbReference type="AlphaFoldDB" id="A0A369JQ33"/>
<dbReference type="EMBL" id="LUEZ02000049">
    <property type="protein sequence ID" value="RDB22505.1"/>
    <property type="molecule type" value="Genomic_DNA"/>
</dbReference>
<sequence>MHRIQQHFHPSTSRALFSPERQLTPPPTTPRTSFPLLKVPCLVPADEIDLTADEPTISAPIPKPTGNFNLKAATKLSNNVFADIQVGTHLSYRIRSHVAYIRLTQSSLNALVEEHLDTTVPFSQQQEARLNVVHNVALNTFPQLSAFQAEWVTTELIKIEL</sequence>